<dbReference type="Proteomes" id="UP001202031">
    <property type="component" value="Unassembled WGS sequence"/>
</dbReference>
<gene>
    <name evidence="3" type="ORF">M8N44_06775</name>
</gene>
<dbReference type="EMBL" id="JAMGSI010000001">
    <property type="protein sequence ID" value="MCL6657023.1"/>
    <property type="molecule type" value="Genomic_DNA"/>
</dbReference>
<organism evidence="3 4">
    <name type="scientific">Akkermansia massiliensis</name>
    <dbReference type="NCBI Taxonomy" id="2927224"/>
    <lineage>
        <taxon>Bacteria</taxon>
        <taxon>Pseudomonadati</taxon>
        <taxon>Verrucomicrobiota</taxon>
        <taxon>Verrucomicrobiia</taxon>
        <taxon>Verrucomicrobiales</taxon>
        <taxon>Akkermansiaceae</taxon>
        <taxon>Akkermansia</taxon>
    </lineage>
</organism>
<dbReference type="InterPro" id="IPR002901">
    <property type="entry name" value="MGlyc_endo_b_GlcNAc-like_dom"/>
</dbReference>
<reference evidence="3 4" key="1">
    <citation type="submission" date="2022-03" db="EMBL/GenBank/DDBJ databases">
        <title>Taxonomic description of new species and reclassification of some bacterial strains.</title>
        <authorList>
            <person name="Ndongo S."/>
        </authorList>
    </citation>
    <scope>NUCLEOTIDE SEQUENCE [LARGE SCALE GENOMIC DNA]</scope>
    <source>
        <strain evidence="3 4">Marseille-P6666</strain>
    </source>
</reference>
<dbReference type="Gene3D" id="1.10.530.10">
    <property type="match status" value="1"/>
</dbReference>
<evidence type="ECO:0000259" key="2">
    <source>
        <dbReference type="Pfam" id="PF01832"/>
    </source>
</evidence>
<dbReference type="GeneID" id="99819874"/>
<keyword evidence="4" id="KW-1185">Reference proteome</keyword>
<dbReference type="SUPFAM" id="SSF53955">
    <property type="entry name" value="Lysozyme-like"/>
    <property type="match status" value="1"/>
</dbReference>
<feature type="compositionally biased region" description="Low complexity" evidence="1">
    <location>
        <begin position="14"/>
        <end position="27"/>
    </location>
</feature>
<dbReference type="InterPro" id="IPR023346">
    <property type="entry name" value="Lysozyme-like_dom_sf"/>
</dbReference>
<feature type="compositionally biased region" description="Basic and acidic residues" evidence="1">
    <location>
        <begin position="499"/>
        <end position="512"/>
    </location>
</feature>
<dbReference type="Pfam" id="PF01832">
    <property type="entry name" value="Glucosaminidase"/>
    <property type="match status" value="1"/>
</dbReference>
<evidence type="ECO:0000313" key="4">
    <source>
        <dbReference type="Proteomes" id="UP001202031"/>
    </source>
</evidence>
<dbReference type="RefSeq" id="WP_215833360.1">
    <property type="nucleotide sequence ID" value="NZ_CP072027.1"/>
</dbReference>
<sequence>MKEIPLYGGPSLQAAKANPGTAANAANGDQGQMLGASIHKAEQGLQGSAEAFSRISDFGEMQRQEVELRRIRDESDAEFSKLLSYAPGTKDSVFDKDGSIIKGRLDDLAYKFGQRIENLGGTFFNPESAIKARGMMESVKASLPERYWGLAAKHQLSVARQAFDTNLKLAEEKEDWGGYESSISNAEHSNTISPEKAELLRVKGSKVRYEKQQENLKTALFSSVAADPVHAASSVNKGLYNDLNPLDLDRAKREIRRRLADIATPAPLTAEDRRNIQEKNIDALKKQLPNGATEQMWKWARNAQKNGGRITEQDKVEIRGAFSMELDKLPVPKDRDEARQIATRTIQKWSKLGAYDGNEEYIRAVVMDKLDSRLDAAKGARRNDIGLVLRHIPDGAYIPNRSASVEDAYKKGDRKKIQEKEAARNLVESQIEEHVRVQMAYWRERNPEASIHDDRMQIFLLAAEKAKDLNEYDQQKNLSIVDKSREISRAFDSEAQVGDTREREPDSGQDFIDRKNKEWKDYQENQVPYTPQVEVGKDSAPLAVPMSFVAGRRAGAYVPREMYQKLVQKYGSRPCLKATMDQSKAYNEVPVVGFYEGPNRGIELSGDEYGNRLIMLAGDKGNATVRFAPEEVPGMIEPGNIDLSARPVVRHADGSISTVRSISVEMDGKEYLIPTVSEDGKVLSEDDAVKQFKKTGKHLGVFDSPEDATAYARQLHEDQESLYAPQQGAADVLNQPVSSPQKAAQVLSPALQQYESAFRRAGEKYGVDPDLLMAIAIHETGNGTSSAFRNKKNAMGVSPNGGGPRSFETVEAGIDYMARQLARNYLGQGLTTIAAIGKKYAPPGASNDPRGLNSHWVKGVSEYYFQLKA</sequence>
<feature type="region of interest" description="Disordered" evidence="1">
    <location>
        <begin position="1"/>
        <end position="29"/>
    </location>
</feature>
<accession>A0ABT0R7W8</accession>
<proteinExistence type="predicted"/>
<evidence type="ECO:0000313" key="3">
    <source>
        <dbReference type="EMBL" id="MCL6657023.1"/>
    </source>
</evidence>
<protein>
    <submittedName>
        <fullName evidence="3">Glucosaminidase domain-containing protein</fullName>
    </submittedName>
</protein>
<name>A0ABT0R7W8_9BACT</name>
<comment type="caution">
    <text evidence="3">The sequence shown here is derived from an EMBL/GenBank/DDBJ whole genome shotgun (WGS) entry which is preliminary data.</text>
</comment>
<feature type="domain" description="Mannosyl-glycoprotein endo-beta-N-acetylglucosamidase-like" evidence="2">
    <location>
        <begin position="757"/>
        <end position="823"/>
    </location>
</feature>
<feature type="region of interest" description="Disordered" evidence="1">
    <location>
        <begin position="492"/>
        <end position="512"/>
    </location>
</feature>
<evidence type="ECO:0000256" key="1">
    <source>
        <dbReference type="SAM" id="MobiDB-lite"/>
    </source>
</evidence>